<dbReference type="InterPro" id="IPR013686">
    <property type="entry name" value="Polypept-transport_assoc_ShlB"/>
</dbReference>
<dbReference type="Gene3D" id="3.10.20.310">
    <property type="entry name" value="membrane protein fhac"/>
    <property type="match status" value="1"/>
</dbReference>
<dbReference type="EMBL" id="JAUSVS010000003">
    <property type="protein sequence ID" value="MDQ0464363.1"/>
    <property type="molecule type" value="Genomic_DNA"/>
</dbReference>
<evidence type="ECO:0000313" key="8">
    <source>
        <dbReference type="EMBL" id="MDQ0464363.1"/>
    </source>
</evidence>
<evidence type="ECO:0000256" key="4">
    <source>
        <dbReference type="SAM" id="MobiDB-lite"/>
    </source>
</evidence>
<dbReference type="InterPro" id="IPR005565">
    <property type="entry name" value="Hemolysn_activator_HlyB_C"/>
</dbReference>
<evidence type="ECO:0000256" key="1">
    <source>
        <dbReference type="ARBA" id="ARBA00022452"/>
    </source>
</evidence>
<evidence type="ECO:0000256" key="5">
    <source>
        <dbReference type="SAM" id="SignalP"/>
    </source>
</evidence>
<dbReference type="Proteomes" id="UP001228905">
    <property type="component" value="Unassembled WGS sequence"/>
</dbReference>
<accession>A0ABU0IQS6</accession>
<evidence type="ECO:0000259" key="7">
    <source>
        <dbReference type="Pfam" id="PF08479"/>
    </source>
</evidence>
<dbReference type="InterPro" id="IPR051544">
    <property type="entry name" value="TPS_OM_transporter"/>
</dbReference>
<keyword evidence="1" id="KW-0472">Membrane</keyword>
<name>A0ABU0IQS6_9CAUL</name>
<dbReference type="PANTHER" id="PTHR34597:SF6">
    <property type="entry name" value="BLR6126 PROTEIN"/>
    <property type="match status" value="1"/>
</dbReference>
<feature type="chain" id="PRO_5046864275" evidence="5">
    <location>
        <begin position="23"/>
        <end position="541"/>
    </location>
</feature>
<keyword evidence="2" id="KW-0812">Transmembrane</keyword>
<keyword evidence="5" id="KW-0732">Signal</keyword>
<organism evidence="8 9">
    <name type="scientific">Caulobacter ginsengisoli</name>
    <dbReference type="NCBI Taxonomy" id="400775"/>
    <lineage>
        <taxon>Bacteria</taxon>
        <taxon>Pseudomonadati</taxon>
        <taxon>Pseudomonadota</taxon>
        <taxon>Alphaproteobacteria</taxon>
        <taxon>Caulobacterales</taxon>
        <taxon>Caulobacteraceae</taxon>
        <taxon>Caulobacter</taxon>
    </lineage>
</organism>
<dbReference type="RefSeq" id="WP_307348975.1">
    <property type="nucleotide sequence ID" value="NZ_JAUSVS010000003.1"/>
</dbReference>
<reference evidence="8 9" key="1">
    <citation type="submission" date="2023-07" db="EMBL/GenBank/DDBJ databases">
        <title>Genomic Encyclopedia of Type Strains, Phase IV (KMG-IV): sequencing the most valuable type-strain genomes for metagenomic binning, comparative biology and taxonomic classification.</title>
        <authorList>
            <person name="Goeker M."/>
        </authorList>
    </citation>
    <scope>NUCLEOTIDE SEQUENCE [LARGE SCALE GENOMIC DNA]</scope>
    <source>
        <strain evidence="8 9">DSM 18695</strain>
    </source>
</reference>
<sequence length="541" mass="57382">MKSILLLTAALAALSGPGLALAQTAPSKAVSPDRLDQGRPAPRPTPRAARPRRVRPAAPAIQPFVLTAVTVEGSTLTQAQLDAALQPFIGRTLDQAGLQALSDAVADAQEAADIALYTVLVPSQDFAGGQLRVVVVQGFVSQVVFAGDGGRPLGLATAYGQKIVDDKPLRRSVLQRQLSLMRDIPGLQPDVELQPGNDQGAVDLTVKSRFRPFQLAVGINTRGTAFLGRTQVQVDGFANSLWRSGDQARLSLAAPTDTERFQFVGAGYSTPLGADGLTLRLDATWLKTRPKGTSIEGRAGSLGVQLTYPIVRSFDRDIYASVGVDGLNSDNAFLGLALSSDRIRAVRGSLAFNASGTDSLVFASLSASQGIDGLGARVADRRISRPDFRKLNLKAGYNQGLGKTLIVRFAAAGQYASDPLPPSEQFSLGGEEFGRGYEADFVVGDRGYAGSVELAWRPANPPPAFEGSEAYLFTDGGSARYRSRLGLPSQSFDLASAGGGVRLLVRRRTLLQVEAVRGLSNPIPGRDRESWRGVVALRTVF</sequence>
<proteinExistence type="predicted"/>
<feature type="domain" description="Haemolysin activator HlyB C-terminal" evidence="6">
    <location>
        <begin position="202"/>
        <end position="502"/>
    </location>
</feature>
<protein>
    <submittedName>
        <fullName evidence="8">Hemolysin activation/secretion protein</fullName>
    </submittedName>
</protein>
<evidence type="ECO:0000256" key="3">
    <source>
        <dbReference type="ARBA" id="ARBA00023237"/>
    </source>
</evidence>
<feature type="domain" description="Polypeptide-transport-associated ShlB-type" evidence="7">
    <location>
        <begin position="64"/>
        <end position="138"/>
    </location>
</feature>
<evidence type="ECO:0000259" key="6">
    <source>
        <dbReference type="Pfam" id="PF03865"/>
    </source>
</evidence>
<dbReference type="Pfam" id="PF08479">
    <property type="entry name" value="POTRA_2"/>
    <property type="match status" value="1"/>
</dbReference>
<dbReference type="Pfam" id="PF03865">
    <property type="entry name" value="ShlB"/>
    <property type="match status" value="1"/>
</dbReference>
<dbReference type="Gene3D" id="2.40.160.50">
    <property type="entry name" value="membrane protein fhac: a member of the omp85/tpsb transporter family"/>
    <property type="match status" value="1"/>
</dbReference>
<keyword evidence="9" id="KW-1185">Reference proteome</keyword>
<dbReference type="PANTHER" id="PTHR34597">
    <property type="entry name" value="SLR1661 PROTEIN"/>
    <property type="match status" value="1"/>
</dbReference>
<gene>
    <name evidence="8" type="ORF">QO010_002144</name>
</gene>
<feature type="signal peptide" evidence="5">
    <location>
        <begin position="1"/>
        <end position="22"/>
    </location>
</feature>
<comment type="caution">
    <text evidence="8">The sequence shown here is derived from an EMBL/GenBank/DDBJ whole genome shotgun (WGS) entry which is preliminary data.</text>
</comment>
<keyword evidence="1" id="KW-1134">Transmembrane beta strand</keyword>
<feature type="region of interest" description="Disordered" evidence="4">
    <location>
        <begin position="25"/>
        <end position="54"/>
    </location>
</feature>
<evidence type="ECO:0000313" key="9">
    <source>
        <dbReference type="Proteomes" id="UP001228905"/>
    </source>
</evidence>
<keyword evidence="3" id="KW-0998">Cell outer membrane</keyword>
<evidence type="ECO:0000256" key="2">
    <source>
        <dbReference type="ARBA" id="ARBA00022692"/>
    </source>
</evidence>